<feature type="region of interest" description="Disordered" evidence="1">
    <location>
        <begin position="19"/>
        <end position="48"/>
    </location>
</feature>
<organism evidence="2 3">
    <name type="scientific">Neurospora intermedia</name>
    <dbReference type="NCBI Taxonomy" id="5142"/>
    <lineage>
        <taxon>Eukaryota</taxon>
        <taxon>Fungi</taxon>
        <taxon>Dikarya</taxon>
        <taxon>Ascomycota</taxon>
        <taxon>Pezizomycotina</taxon>
        <taxon>Sordariomycetes</taxon>
        <taxon>Sordariomycetidae</taxon>
        <taxon>Sordariales</taxon>
        <taxon>Sordariaceae</taxon>
        <taxon>Neurospora</taxon>
    </lineage>
</organism>
<evidence type="ECO:0000256" key="1">
    <source>
        <dbReference type="SAM" id="MobiDB-lite"/>
    </source>
</evidence>
<comment type="caution">
    <text evidence="2">The sequence shown here is derived from an EMBL/GenBank/DDBJ whole genome shotgun (WGS) entry which is preliminary data.</text>
</comment>
<gene>
    <name evidence="2" type="ORF">QR685DRAFT_522029</name>
</gene>
<evidence type="ECO:0000313" key="2">
    <source>
        <dbReference type="EMBL" id="KAL0472444.1"/>
    </source>
</evidence>
<keyword evidence="3" id="KW-1185">Reference proteome</keyword>
<accession>A0ABR3DIM5</accession>
<dbReference type="EMBL" id="JAVLET010000003">
    <property type="protein sequence ID" value="KAL0472444.1"/>
    <property type="molecule type" value="Genomic_DNA"/>
</dbReference>
<sequence>MLLYLPFAIHIVATPSANSGLTPPVWPSRSGSSKFAPQAVPKATASRFQTHATRGRDFGMSRFICENEDDTVVTFFNNDTPTPVGEG</sequence>
<evidence type="ECO:0000313" key="3">
    <source>
        <dbReference type="Proteomes" id="UP001451303"/>
    </source>
</evidence>
<protein>
    <submittedName>
        <fullName evidence="2">Uncharacterized protein</fullName>
    </submittedName>
</protein>
<proteinExistence type="predicted"/>
<dbReference type="Proteomes" id="UP001451303">
    <property type="component" value="Unassembled WGS sequence"/>
</dbReference>
<reference evidence="2 3" key="1">
    <citation type="submission" date="2023-09" db="EMBL/GenBank/DDBJ databases">
        <title>Multi-omics analysis of a traditional fermented food reveals byproduct-associated fungal strains for waste-to-food upcycling.</title>
        <authorList>
            <consortium name="Lawrence Berkeley National Laboratory"/>
            <person name="Rekdal V.M."/>
            <person name="Villalobos-Escobedo J.M."/>
            <person name="Rodriguez-Valeron N."/>
            <person name="Garcia M.O."/>
            <person name="Vasquez D.P."/>
            <person name="Damayanti I."/>
            <person name="Sorensen P.M."/>
            <person name="Baidoo E.E."/>
            <person name="De Carvalho A.C."/>
            <person name="Riley R."/>
            <person name="Lipzen A."/>
            <person name="He G."/>
            <person name="Yan M."/>
            <person name="Haridas S."/>
            <person name="Daum C."/>
            <person name="Yoshinaga Y."/>
            <person name="Ng V."/>
            <person name="Grigoriev I.V."/>
            <person name="Munk R."/>
            <person name="Nuraida L."/>
            <person name="Wijaya C.H."/>
            <person name="Morales P.-C."/>
            <person name="Keasling J.D."/>
        </authorList>
    </citation>
    <scope>NUCLEOTIDE SEQUENCE [LARGE SCALE GENOMIC DNA]</scope>
    <source>
        <strain evidence="2 3">FGSC 2613</strain>
    </source>
</reference>
<name>A0ABR3DIM5_NEUIN</name>